<dbReference type="InterPro" id="IPR012338">
    <property type="entry name" value="Beta-lactam/transpept-like"/>
</dbReference>
<dbReference type="EC" id="3.4.16.4" evidence="2"/>
<evidence type="ECO:0000313" key="2">
    <source>
        <dbReference type="EMBL" id="AZQ10243.1"/>
    </source>
</evidence>
<dbReference type="InterPro" id="IPR001466">
    <property type="entry name" value="Beta-lactam-related"/>
</dbReference>
<reference evidence="3" key="1">
    <citation type="submission" date="2017-03" db="EMBL/GenBank/DDBJ databases">
        <title>Full genome sequence of a non-lethal Shewanella isolate that potentiates virulence of Vibio parahaemolyticus causing acute hepatopancreatic necrosis disease (AHPND) in shrimp.</title>
        <authorList>
            <person name="Prachumwat A."/>
            <person name="Sritunyalucksana K."/>
        </authorList>
    </citation>
    <scope>NUCLEOTIDE SEQUENCE [LARGE SCALE GENOMIC DNA]</scope>
    <source>
        <strain evidence="3">TH2012</strain>
    </source>
</reference>
<keyword evidence="2" id="KW-0121">Carboxypeptidase</keyword>
<sequence>MPLVGLISAVVFVPWAGVWLWLSPLPDTVEQQLDEATALGLGSVILYIDHPNRPAEHYVATAKDKRQSLPKGADSLFKIASISKLYIAAATAKLVAAGQLSLQSTVAELLPELAGSIANADSITLAMLVSHRSGIPNFVDASGFDWAGGQQDPNDNLKLVLDKRADFAPGSDYAYSNTNYLLLGRILDNTLGYPHQQYIRKQLLAPLGLTDTFGDVAALEHQRTIENQHGLEHQQASESAYLLASGFHQGVDEDLKSLIFNTPGGSMLATARDVGVFLRALITTAPDASHSEFQAQTASASASASAKNALLSAEEQAIYASIYQYEHTGWLPGYQSIARYHSTPDAVVVQFVGSTGGESELLAHVLYQRVVKIVSREPH</sequence>
<evidence type="ECO:0000313" key="3">
    <source>
        <dbReference type="Proteomes" id="UP000278437"/>
    </source>
</evidence>
<dbReference type="EMBL" id="CP020373">
    <property type="protein sequence ID" value="AZQ10243.1"/>
    <property type="molecule type" value="Genomic_DNA"/>
</dbReference>
<keyword evidence="2" id="KW-0645">Protease</keyword>
<name>A0ABM7D1H5_9GAMM</name>
<dbReference type="Proteomes" id="UP000278437">
    <property type="component" value="Chromosome"/>
</dbReference>
<dbReference type="Pfam" id="PF00144">
    <property type="entry name" value="Beta-lactamase"/>
    <property type="match status" value="1"/>
</dbReference>
<dbReference type="PANTHER" id="PTHR46825:SF9">
    <property type="entry name" value="BETA-LACTAMASE-RELATED DOMAIN-CONTAINING PROTEIN"/>
    <property type="match status" value="1"/>
</dbReference>
<protein>
    <submittedName>
        <fullName evidence="2">D-alanyl-D-alanine carboxypeptidase</fullName>
        <ecNumber evidence="2">3.4.16.4</ecNumber>
    </submittedName>
</protein>
<accession>A0ABM7D1H5</accession>
<proteinExistence type="predicted"/>
<dbReference type="RefSeq" id="WP_218567777.1">
    <property type="nucleotide sequence ID" value="NZ_CP020373.1"/>
</dbReference>
<evidence type="ECO:0000259" key="1">
    <source>
        <dbReference type="Pfam" id="PF00144"/>
    </source>
</evidence>
<keyword evidence="3" id="KW-1185">Reference proteome</keyword>
<dbReference type="SUPFAM" id="SSF56601">
    <property type="entry name" value="beta-lactamase/transpeptidase-like"/>
    <property type="match status" value="1"/>
</dbReference>
<dbReference type="Gene3D" id="3.40.710.10">
    <property type="entry name" value="DD-peptidase/beta-lactamase superfamily"/>
    <property type="match status" value="1"/>
</dbReference>
<dbReference type="PANTHER" id="PTHR46825">
    <property type="entry name" value="D-ALANYL-D-ALANINE-CARBOXYPEPTIDASE/ENDOPEPTIDASE AMPH"/>
    <property type="match status" value="1"/>
</dbReference>
<gene>
    <name evidence="2" type="ORF">STH12_01107</name>
</gene>
<dbReference type="InterPro" id="IPR050491">
    <property type="entry name" value="AmpC-like"/>
</dbReference>
<dbReference type="GO" id="GO:0009002">
    <property type="term" value="F:serine-type D-Ala-D-Ala carboxypeptidase activity"/>
    <property type="evidence" value="ECO:0007669"/>
    <property type="project" value="UniProtKB-EC"/>
</dbReference>
<keyword evidence="2" id="KW-0378">Hydrolase</keyword>
<organism evidence="2 3">
    <name type="scientific">Shewanella khirikhana</name>
    <dbReference type="NCBI Taxonomy" id="1965282"/>
    <lineage>
        <taxon>Bacteria</taxon>
        <taxon>Pseudomonadati</taxon>
        <taxon>Pseudomonadota</taxon>
        <taxon>Gammaproteobacteria</taxon>
        <taxon>Alteromonadales</taxon>
        <taxon>Shewanellaceae</taxon>
        <taxon>Shewanella</taxon>
    </lineage>
</organism>
<feature type="domain" description="Beta-lactamase-related" evidence="1">
    <location>
        <begin position="52"/>
        <end position="336"/>
    </location>
</feature>